<reference evidence="3 4" key="1">
    <citation type="submission" date="2018-06" db="EMBL/GenBank/DDBJ databases">
        <title>Genomic Encyclopedia of Type Strains, Phase IV (KMG-IV): sequencing the most valuable type-strain genomes for metagenomic binning, comparative biology and taxonomic classification.</title>
        <authorList>
            <person name="Goeker M."/>
        </authorList>
    </citation>
    <scope>NUCLEOTIDE SEQUENCE [LARGE SCALE GENOMIC DNA]</scope>
    <source>
        <strain evidence="3 4">DSM 18048</strain>
    </source>
</reference>
<dbReference type="OrthoDB" id="770607at2"/>
<feature type="chain" id="PRO_5016445547" evidence="2">
    <location>
        <begin position="22"/>
        <end position="380"/>
    </location>
</feature>
<evidence type="ECO:0000313" key="4">
    <source>
        <dbReference type="Proteomes" id="UP000248326"/>
    </source>
</evidence>
<gene>
    <name evidence="3" type="ORF">DES52_10748</name>
</gene>
<dbReference type="EMBL" id="QJSX01000007">
    <property type="protein sequence ID" value="PYE53790.1"/>
    <property type="molecule type" value="Genomic_DNA"/>
</dbReference>
<accession>A0A318SBR0</accession>
<keyword evidence="2" id="KW-0732">Signal</keyword>
<dbReference type="AlphaFoldDB" id="A0A318SBR0"/>
<evidence type="ECO:0000313" key="3">
    <source>
        <dbReference type="EMBL" id="PYE53790.1"/>
    </source>
</evidence>
<keyword evidence="4" id="KW-1185">Reference proteome</keyword>
<feature type="region of interest" description="Disordered" evidence="1">
    <location>
        <begin position="320"/>
        <end position="350"/>
    </location>
</feature>
<sequence>MKRPLLLCALLSAAIASGGTAQPVWNGSQGLPPGVKPNTSTAAPPAPTSTFESRGSSNLKGIQLTPLQAEVKVGASLTLDLVACVNFAASGIALPPNTPSYLCEPSFFTSTAKNWSVNGTPGGNASVGTIKAGQGGQAVYTAPAKKPSRNPVAVSVEVNDPELGRVTLVANVQVVEPASWEGTITYTEEGTDVWKMRDGFQGAGIEIAKQTQTFKVVGSREESPTSTVLVLEQVGSASYSDSGQMEKRINEICQAFGPTILRHHFVYGRSFEMKGEVKATIEARLFLANGRYSLALAPQNVLMIGQDRKTDIYKDGCANTTNDRSNTKQTRTTADLPTFPIEGPVFPSRPDMLRGQTEGTSELFVQKTDWKLGWTLTRTR</sequence>
<evidence type="ECO:0000256" key="1">
    <source>
        <dbReference type="SAM" id="MobiDB-lite"/>
    </source>
</evidence>
<dbReference type="RefSeq" id="WP_110886702.1">
    <property type="nucleotide sequence ID" value="NZ_QJSX01000007.1"/>
</dbReference>
<feature type="compositionally biased region" description="Polar residues" evidence="1">
    <location>
        <begin position="320"/>
        <end position="335"/>
    </location>
</feature>
<feature type="signal peptide" evidence="2">
    <location>
        <begin position="1"/>
        <end position="21"/>
    </location>
</feature>
<proteinExistence type="predicted"/>
<evidence type="ECO:0000256" key="2">
    <source>
        <dbReference type="SAM" id="SignalP"/>
    </source>
</evidence>
<protein>
    <submittedName>
        <fullName evidence="3">Uncharacterized protein</fullName>
    </submittedName>
</protein>
<feature type="region of interest" description="Disordered" evidence="1">
    <location>
        <begin position="26"/>
        <end position="57"/>
    </location>
</feature>
<name>A0A318SBR0_9DEIO</name>
<organism evidence="3 4">
    <name type="scientific">Deinococcus yavapaiensis KR-236</name>
    <dbReference type="NCBI Taxonomy" id="694435"/>
    <lineage>
        <taxon>Bacteria</taxon>
        <taxon>Thermotogati</taxon>
        <taxon>Deinococcota</taxon>
        <taxon>Deinococci</taxon>
        <taxon>Deinococcales</taxon>
        <taxon>Deinococcaceae</taxon>
        <taxon>Deinococcus</taxon>
    </lineage>
</organism>
<dbReference type="Proteomes" id="UP000248326">
    <property type="component" value="Unassembled WGS sequence"/>
</dbReference>
<comment type="caution">
    <text evidence="3">The sequence shown here is derived from an EMBL/GenBank/DDBJ whole genome shotgun (WGS) entry which is preliminary data.</text>
</comment>